<accession>A0A8B3FUU3</accession>
<dbReference type="InterPro" id="IPR003615">
    <property type="entry name" value="HNH_nuc"/>
</dbReference>
<gene>
    <name evidence="2" type="ORF">D7U36_00805</name>
</gene>
<dbReference type="Pfam" id="PF01844">
    <property type="entry name" value="HNH"/>
    <property type="match status" value="1"/>
</dbReference>
<dbReference type="GO" id="GO:0003676">
    <property type="term" value="F:nucleic acid binding"/>
    <property type="evidence" value="ECO:0007669"/>
    <property type="project" value="InterPro"/>
</dbReference>
<dbReference type="Proteomes" id="UP000279336">
    <property type="component" value="Unassembled WGS sequence"/>
</dbReference>
<comment type="caution">
    <text evidence="2">The sequence shown here is derived from an EMBL/GenBank/DDBJ whole genome shotgun (WGS) entry which is preliminary data.</text>
</comment>
<keyword evidence="2" id="KW-0255">Endonuclease</keyword>
<feature type="domain" description="HNH" evidence="1">
    <location>
        <begin position="198"/>
        <end position="251"/>
    </location>
</feature>
<evidence type="ECO:0000313" key="2">
    <source>
        <dbReference type="EMBL" id="RLP13002.1"/>
    </source>
</evidence>
<dbReference type="GO" id="GO:0004519">
    <property type="term" value="F:endonuclease activity"/>
    <property type="evidence" value="ECO:0007669"/>
    <property type="project" value="UniProtKB-KW"/>
</dbReference>
<organism evidence="2 3">
    <name type="scientific">Propionibacterium australiense</name>
    <dbReference type="NCBI Taxonomy" id="119981"/>
    <lineage>
        <taxon>Bacteria</taxon>
        <taxon>Bacillati</taxon>
        <taxon>Actinomycetota</taxon>
        <taxon>Actinomycetes</taxon>
        <taxon>Propionibacteriales</taxon>
        <taxon>Propionibacteriaceae</taxon>
        <taxon>Propionibacterium</taxon>
    </lineage>
</organism>
<dbReference type="Gene3D" id="1.10.30.50">
    <property type="match status" value="1"/>
</dbReference>
<keyword evidence="2" id="KW-0378">Hydrolase</keyword>
<protein>
    <submittedName>
        <fullName evidence="2">HNH endonuclease</fullName>
    </submittedName>
</protein>
<evidence type="ECO:0000313" key="3">
    <source>
        <dbReference type="Proteomes" id="UP000279336"/>
    </source>
</evidence>
<dbReference type="EMBL" id="RCIW01000001">
    <property type="protein sequence ID" value="RLP13002.1"/>
    <property type="molecule type" value="Genomic_DNA"/>
</dbReference>
<sequence>MAGPPRFLAQQGSARPEYRLQTGSSHYAQSMAINWTMDELILVCDELQRNRWESIRLADERVTELSELLRRSPFHPLEQPDDSFRSRASVHLKLENLRTCHPSYQGAPTHASRLDSEVVEKFIIDSAGMATHAQMIRNAIVNETVRPDEISAIQTHDPEMTVREGSIVAVLQQRRERDPRIRNHKIKQTREQRGSISCEVCGFDFEEFYGDLGSGYVEVHHRQPLHVSGTTTTRLTDLALVCSNCHRMIHRGYPLLPEELANRVQQAKERNHSGAKMPC</sequence>
<dbReference type="GO" id="GO:0008270">
    <property type="term" value="F:zinc ion binding"/>
    <property type="evidence" value="ECO:0007669"/>
    <property type="project" value="InterPro"/>
</dbReference>
<keyword evidence="2" id="KW-0540">Nuclease</keyword>
<dbReference type="InterPro" id="IPR002711">
    <property type="entry name" value="HNH"/>
</dbReference>
<reference evidence="2 3" key="1">
    <citation type="submission" date="2018-10" db="EMBL/GenBank/DDBJ databases">
        <title>Propionibacterium australiense Genome Sequencing and Assembly.</title>
        <authorList>
            <person name="Bernier A.-M."/>
            <person name="Bernard K."/>
        </authorList>
    </citation>
    <scope>NUCLEOTIDE SEQUENCE [LARGE SCALE GENOMIC DNA]</scope>
    <source>
        <strain evidence="2 3">NML98A078</strain>
    </source>
</reference>
<evidence type="ECO:0000259" key="1">
    <source>
        <dbReference type="Pfam" id="PF01844"/>
    </source>
</evidence>
<dbReference type="AlphaFoldDB" id="A0A8B3FUU3"/>
<proteinExistence type="predicted"/>
<dbReference type="CDD" id="cd00085">
    <property type="entry name" value="HNHc"/>
    <property type="match status" value="1"/>
</dbReference>
<name>A0A8B3FUU3_9ACTN</name>